<proteinExistence type="predicted"/>
<evidence type="ECO:0000313" key="3">
    <source>
        <dbReference type="Proteomes" id="UP000532010"/>
    </source>
</evidence>
<protein>
    <recommendedName>
        <fullName evidence="1">DUF4815 domain-containing protein</fullName>
    </recommendedName>
</protein>
<dbReference type="Proteomes" id="UP000532010">
    <property type="component" value="Unassembled WGS sequence"/>
</dbReference>
<accession>A0A7W4VI96</accession>
<feature type="domain" description="DUF4815" evidence="1">
    <location>
        <begin position="9"/>
        <end position="576"/>
    </location>
</feature>
<keyword evidence="3" id="KW-1185">Reference proteome</keyword>
<dbReference type="InterPro" id="IPR032096">
    <property type="entry name" value="DUF4815"/>
</dbReference>
<reference evidence="2 3" key="1">
    <citation type="submission" date="2020-08" db="EMBL/GenBank/DDBJ databases">
        <title>The Agave Microbiome: Exploring the role of microbial communities in plant adaptations to desert environments.</title>
        <authorList>
            <person name="Partida-Martinez L.P."/>
        </authorList>
    </citation>
    <scope>NUCLEOTIDE SEQUENCE [LARGE SCALE GENOMIC DNA]</scope>
    <source>
        <strain evidence="2 3">AT3.9</strain>
    </source>
</reference>
<organism evidence="2 3">
    <name type="scientific">Microvirga lupini</name>
    <dbReference type="NCBI Taxonomy" id="420324"/>
    <lineage>
        <taxon>Bacteria</taxon>
        <taxon>Pseudomonadati</taxon>
        <taxon>Pseudomonadota</taxon>
        <taxon>Alphaproteobacteria</taxon>
        <taxon>Hyphomicrobiales</taxon>
        <taxon>Methylobacteriaceae</taxon>
        <taxon>Microvirga</taxon>
    </lineage>
</organism>
<gene>
    <name evidence="2" type="ORF">FHR70_000765</name>
</gene>
<dbReference type="EMBL" id="JACHWB010000001">
    <property type="protein sequence ID" value="MBB3017725.1"/>
    <property type="molecule type" value="Genomic_DNA"/>
</dbReference>
<evidence type="ECO:0000313" key="2">
    <source>
        <dbReference type="EMBL" id="MBB3017725.1"/>
    </source>
</evidence>
<comment type="caution">
    <text evidence="2">The sequence shown here is derived from an EMBL/GenBank/DDBJ whole genome shotgun (WGS) entry which is preliminary data.</text>
</comment>
<dbReference type="RefSeq" id="WP_183447251.1">
    <property type="nucleotide sequence ID" value="NZ_JACHWB010000001.1"/>
</dbReference>
<sequence>MADIELDNYYNRYNPAKQYEEHLFRAGNVLQSAELNEIQACSAQRHRMMGDALFKDGDIVRDARVIVDSVTGAVIAESGAIYLDGQVRGVPPANFTIPLTGTVVIGIYLLESIVTEQEDPELAEPATDVRAYGEPGAARLKVVPIWGIQGERDDAEFYPIYYVDDGQLRAKEAPPVLDAVSQAIARYDIDSSGSNYVVEGMLVRRLSDEGTNQVYTVDDGRARVNGFGVNLTNSRRLVYQTEPVIKLIDSEPTTSTSATLQHVTFARPPARDVVQVRITEQSSATMTHASFSGGADPLPDTSVVQIMSVTQGGTTFVEGADYVLTGQTVDWSPAGNEPAPGSTYQVVYRHISTAQPQNLTAKGFDVAGAVVGSLILTTYNCMLPRIDRLCIDDSGQFVWVQGVSTDYNPVRPSVPSTMIALAQVQQNWDDTTVVNNDGVRTVSMREIETMFTRMDQLTDLVAQQLLISDVSTREAAAKKGIFSDPFLNDNHRDIGVAQTAAISSGVLTLPIIPAVRSVGSDIETPQKCAFEIEVVIDQAERTGTMKVNPYMAFDVPAAPVTLNPSVDRWTETSTQWLSDVTQKFIAYDPGYHYAQGSGRGPTYVVTSQNTNLVSSKSTAIAYLRQIPINFTITGFGPGETLTSVTFDGIPVTPV</sequence>
<dbReference type="AlphaFoldDB" id="A0A7W4VI96"/>
<name>A0A7W4VI96_9HYPH</name>
<evidence type="ECO:0000259" key="1">
    <source>
        <dbReference type="Pfam" id="PF16075"/>
    </source>
</evidence>
<dbReference type="Pfam" id="PF16075">
    <property type="entry name" value="DUF4815"/>
    <property type="match status" value="1"/>
</dbReference>